<reference evidence="2" key="1">
    <citation type="journal article" date="2023" name="G3 (Bethesda)">
        <title>Whole genome assemblies of Zophobas morio and Tenebrio molitor.</title>
        <authorList>
            <person name="Kaur S."/>
            <person name="Stinson S.A."/>
            <person name="diCenzo G.C."/>
        </authorList>
    </citation>
    <scope>NUCLEOTIDE SEQUENCE</scope>
    <source>
        <strain evidence="2">QUZm001</strain>
    </source>
</reference>
<feature type="compositionally biased region" description="Basic and acidic residues" evidence="1">
    <location>
        <begin position="66"/>
        <end position="76"/>
    </location>
</feature>
<evidence type="ECO:0000313" key="2">
    <source>
        <dbReference type="EMBL" id="KAJ3643050.1"/>
    </source>
</evidence>
<keyword evidence="3" id="KW-1185">Reference proteome</keyword>
<comment type="caution">
    <text evidence="2">The sequence shown here is derived from an EMBL/GenBank/DDBJ whole genome shotgun (WGS) entry which is preliminary data.</text>
</comment>
<gene>
    <name evidence="2" type="ORF">Zmor_025788</name>
</gene>
<feature type="compositionally biased region" description="Low complexity" evidence="1">
    <location>
        <begin position="46"/>
        <end position="56"/>
    </location>
</feature>
<sequence length="100" mass="11868">MNNSLRSPETNPCDDLFWKSRGYPEKPRNWQQLLEAMDYQTDESDQSSSETQFSSDSDTESDSEYEEHLQNNENNKDQFWGSRGRSERACDWRARINLNH</sequence>
<dbReference type="EMBL" id="JALNTZ010000008">
    <property type="protein sequence ID" value="KAJ3643050.1"/>
    <property type="molecule type" value="Genomic_DNA"/>
</dbReference>
<accession>A0AA38HST4</accession>
<name>A0AA38HST4_9CUCU</name>
<dbReference type="AlphaFoldDB" id="A0AA38HST4"/>
<evidence type="ECO:0000256" key="1">
    <source>
        <dbReference type="SAM" id="MobiDB-lite"/>
    </source>
</evidence>
<evidence type="ECO:0000313" key="3">
    <source>
        <dbReference type="Proteomes" id="UP001168821"/>
    </source>
</evidence>
<organism evidence="2 3">
    <name type="scientific">Zophobas morio</name>
    <dbReference type="NCBI Taxonomy" id="2755281"/>
    <lineage>
        <taxon>Eukaryota</taxon>
        <taxon>Metazoa</taxon>
        <taxon>Ecdysozoa</taxon>
        <taxon>Arthropoda</taxon>
        <taxon>Hexapoda</taxon>
        <taxon>Insecta</taxon>
        <taxon>Pterygota</taxon>
        <taxon>Neoptera</taxon>
        <taxon>Endopterygota</taxon>
        <taxon>Coleoptera</taxon>
        <taxon>Polyphaga</taxon>
        <taxon>Cucujiformia</taxon>
        <taxon>Tenebrionidae</taxon>
        <taxon>Zophobas</taxon>
    </lineage>
</organism>
<proteinExistence type="predicted"/>
<protein>
    <submittedName>
        <fullName evidence="2">Uncharacterized protein</fullName>
    </submittedName>
</protein>
<feature type="region of interest" description="Disordered" evidence="1">
    <location>
        <begin position="34"/>
        <end position="86"/>
    </location>
</feature>
<dbReference type="Proteomes" id="UP001168821">
    <property type="component" value="Unassembled WGS sequence"/>
</dbReference>